<dbReference type="HOGENOM" id="CLU_049413_2_0_1"/>
<dbReference type="SUPFAM" id="SSF53474">
    <property type="entry name" value="alpha/beta-Hydrolases"/>
    <property type="match status" value="1"/>
</dbReference>
<dbReference type="InterPro" id="IPR003140">
    <property type="entry name" value="PLipase/COase/thioEstase"/>
</dbReference>
<gene>
    <name evidence="3" type="ORF">SAPIO_CDS6591</name>
</gene>
<dbReference type="RefSeq" id="XP_016641695.1">
    <property type="nucleotide sequence ID" value="XM_016788651.1"/>
</dbReference>
<dbReference type="PANTHER" id="PTHR10655:SF63">
    <property type="entry name" value="PHOSPHOLIPASE_CARBOXYLESTERASE_THIOESTERASE DOMAIN-CONTAINING PROTEIN"/>
    <property type="match status" value="1"/>
</dbReference>
<dbReference type="Gene3D" id="3.40.50.1820">
    <property type="entry name" value="alpha/beta hydrolase"/>
    <property type="match status" value="1"/>
</dbReference>
<comment type="similarity">
    <text evidence="1">Belongs to the AB hydrolase superfamily. AB hydrolase 2 family.</text>
</comment>
<dbReference type="GO" id="GO:0008474">
    <property type="term" value="F:palmitoyl-(protein) hydrolase activity"/>
    <property type="evidence" value="ECO:0007669"/>
    <property type="project" value="TreeGrafter"/>
</dbReference>
<dbReference type="OrthoDB" id="2418081at2759"/>
<dbReference type="AlphaFoldDB" id="A0A084G3I4"/>
<dbReference type="VEuPathDB" id="FungiDB:SAPIO_CDS6591"/>
<dbReference type="PANTHER" id="PTHR10655">
    <property type="entry name" value="LYSOPHOSPHOLIPASE-RELATED"/>
    <property type="match status" value="1"/>
</dbReference>
<accession>A0A084G3I4</accession>
<proteinExistence type="inferred from homology"/>
<dbReference type="GO" id="GO:0052689">
    <property type="term" value="F:carboxylic ester hydrolase activity"/>
    <property type="evidence" value="ECO:0007669"/>
    <property type="project" value="TreeGrafter"/>
</dbReference>
<name>A0A084G3I4_PSEDA</name>
<dbReference type="InterPro" id="IPR050565">
    <property type="entry name" value="LYPA1-2/EST-like"/>
</dbReference>
<keyword evidence="4" id="KW-1185">Reference proteome</keyword>
<protein>
    <recommendedName>
        <fullName evidence="2">Phospholipase/carboxylesterase/thioesterase domain-containing protein</fullName>
    </recommendedName>
</protein>
<dbReference type="Proteomes" id="UP000028545">
    <property type="component" value="Unassembled WGS sequence"/>
</dbReference>
<evidence type="ECO:0000313" key="3">
    <source>
        <dbReference type="EMBL" id="KEZ41896.1"/>
    </source>
</evidence>
<dbReference type="OMA" id="WFDVWNV"/>
<dbReference type="InterPro" id="IPR029058">
    <property type="entry name" value="AB_hydrolase_fold"/>
</dbReference>
<dbReference type="EMBL" id="JOWA01000105">
    <property type="protein sequence ID" value="KEZ41896.1"/>
    <property type="molecule type" value="Genomic_DNA"/>
</dbReference>
<sequence>MSTVDIPLLTIAPTTSHTHTVIFLHGRGDNARNFAGSLAGSPDSHGRTLIDAFPSFRWVFPQAPTRECASSPDVWPQWFDVWNVRDLSENENLQVIGLREVVPAICRIVAVEAALLGGAWERVIIAGISMGGATSAHVLFNLNLPPGKSLGAFLGFSCRLPFAGQSLVQMRELHKSGNAPGHNDVLRYTPVLLEHCIDDPLVRIRDGKVLRDALREFGAKVEWKEYQSGGHWFNSPVGEVQLEAAYVFTIVDQCPSTAPLVKSVNYFQISLIQRFQIQDMTTNSEIPALLNFTEGIGTDWHGVRL</sequence>
<organism evidence="3 4">
    <name type="scientific">Pseudallescheria apiosperma</name>
    <name type="common">Scedosporium apiospermum</name>
    <dbReference type="NCBI Taxonomy" id="563466"/>
    <lineage>
        <taxon>Eukaryota</taxon>
        <taxon>Fungi</taxon>
        <taxon>Dikarya</taxon>
        <taxon>Ascomycota</taxon>
        <taxon>Pezizomycotina</taxon>
        <taxon>Sordariomycetes</taxon>
        <taxon>Hypocreomycetidae</taxon>
        <taxon>Microascales</taxon>
        <taxon>Microascaceae</taxon>
        <taxon>Scedosporium</taxon>
    </lineage>
</organism>
<dbReference type="GO" id="GO:0005737">
    <property type="term" value="C:cytoplasm"/>
    <property type="evidence" value="ECO:0007669"/>
    <property type="project" value="TreeGrafter"/>
</dbReference>
<evidence type="ECO:0000256" key="1">
    <source>
        <dbReference type="ARBA" id="ARBA00006499"/>
    </source>
</evidence>
<feature type="domain" description="Phospholipase/carboxylesterase/thioesterase" evidence="2">
    <location>
        <begin position="11"/>
        <end position="231"/>
    </location>
</feature>
<dbReference type="Pfam" id="PF02230">
    <property type="entry name" value="Abhydrolase_2"/>
    <property type="match status" value="1"/>
</dbReference>
<evidence type="ECO:0000313" key="4">
    <source>
        <dbReference type="Proteomes" id="UP000028545"/>
    </source>
</evidence>
<evidence type="ECO:0000259" key="2">
    <source>
        <dbReference type="Pfam" id="PF02230"/>
    </source>
</evidence>
<comment type="caution">
    <text evidence="3">The sequence shown here is derived from an EMBL/GenBank/DDBJ whole genome shotgun (WGS) entry which is preliminary data.</text>
</comment>
<dbReference type="KEGG" id="sapo:SAPIO_CDS6591"/>
<reference evidence="3 4" key="1">
    <citation type="journal article" date="2014" name="Genome Announc.">
        <title>Draft genome sequence of the pathogenic fungus Scedosporium apiospermum.</title>
        <authorList>
            <person name="Vandeputte P."/>
            <person name="Ghamrawi S."/>
            <person name="Rechenmann M."/>
            <person name="Iltis A."/>
            <person name="Giraud S."/>
            <person name="Fleury M."/>
            <person name="Thornton C."/>
            <person name="Delhaes L."/>
            <person name="Meyer W."/>
            <person name="Papon N."/>
            <person name="Bouchara J.P."/>
        </authorList>
    </citation>
    <scope>NUCLEOTIDE SEQUENCE [LARGE SCALE GENOMIC DNA]</scope>
    <source>
        <strain evidence="3 4">IHEM 14462</strain>
    </source>
</reference>
<dbReference type="GeneID" id="27725663"/>